<evidence type="ECO:0000256" key="4">
    <source>
        <dbReference type="ARBA" id="ARBA00022989"/>
    </source>
</evidence>
<evidence type="ECO:0000256" key="6">
    <source>
        <dbReference type="ARBA" id="ARBA00043993"/>
    </source>
</evidence>
<dbReference type="Proteomes" id="UP001165079">
    <property type="component" value="Unassembled WGS sequence"/>
</dbReference>
<dbReference type="EMBL" id="BSTX01000001">
    <property type="protein sequence ID" value="GLZ76526.1"/>
    <property type="molecule type" value="Genomic_DNA"/>
</dbReference>
<comment type="similarity">
    <text evidence="6">Belongs to the YccS/YhfK family.</text>
</comment>
<keyword evidence="5 7" id="KW-0472">Membrane</keyword>
<accession>A0A9W6SKZ7</accession>
<dbReference type="GO" id="GO:0005886">
    <property type="term" value="C:plasma membrane"/>
    <property type="evidence" value="ECO:0007669"/>
    <property type="project" value="UniProtKB-SubCell"/>
</dbReference>
<evidence type="ECO:0000259" key="8">
    <source>
        <dbReference type="Pfam" id="PF13515"/>
    </source>
</evidence>
<feature type="transmembrane region" description="Helical" evidence="7">
    <location>
        <begin position="137"/>
        <end position="156"/>
    </location>
</feature>
<comment type="caution">
    <text evidence="9">The sequence shown here is derived from an EMBL/GenBank/DDBJ whole genome shotgun (WGS) entry which is preliminary data.</text>
</comment>
<keyword evidence="3 7" id="KW-0812">Transmembrane</keyword>
<comment type="subcellular location">
    <subcellularLocation>
        <location evidence="1">Cell membrane</location>
        <topology evidence="1">Multi-pass membrane protein</topology>
    </subcellularLocation>
</comment>
<keyword evidence="10" id="KW-1185">Reference proteome</keyword>
<feature type="transmembrane region" description="Helical" evidence="7">
    <location>
        <begin position="25"/>
        <end position="52"/>
    </location>
</feature>
<evidence type="ECO:0000256" key="5">
    <source>
        <dbReference type="ARBA" id="ARBA00023136"/>
    </source>
</evidence>
<feature type="transmembrane region" description="Helical" evidence="7">
    <location>
        <begin position="416"/>
        <end position="433"/>
    </location>
</feature>
<keyword evidence="2" id="KW-1003">Cell membrane</keyword>
<evidence type="ECO:0000256" key="2">
    <source>
        <dbReference type="ARBA" id="ARBA00022475"/>
    </source>
</evidence>
<dbReference type="PANTHER" id="PTHR30509:SF9">
    <property type="entry name" value="MULTIDRUG RESISTANCE PROTEIN MDTO"/>
    <property type="match status" value="1"/>
</dbReference>
<evidence type="ECO:0000313" key="10">
    <source>
        <dbReference type="Proteomes" id="UP001165079"/>
    </source>
</evidence>
<feature type="domain" description="Integral membrane bound transporter" evidence="8">
    <location>
        <begin position="378"/>
        <end position="501"/>
    </location>
</feature>
<reference evidence="9" key="1">
    <citation type="submission" date="2023-03" db="EMBL/GenBank/DDBJ databases">
        <title>Actinorhabdospora filicis NBRC 111898.</title>
        <authorList>
            <person name="Ichikawa N."/>
            <person name="Sato H."/>
            <person name="Tonouchi N."/>
        </authorList>
    </citation>
    <scope>NUCLEOTIDE SEQUENCE</scope>
    <source>
        <strain evidence="9">NBRC 111898</strain>
    </source>
</reference>
<organism evidence="9 10">
    <name type="scientific">Actinorhabdospora filicis</name>
    <dbReference type="NCBI Taxonomy" id="1785913"/>
    <lineage>
        <taxon>Bacteria</taxon>
        <taxon>Bacillati</taxon>
        <taxon>Actinomycetota</taxon>
        <taxon>Actinomycetes</taxon>
        <taxon>Micromonosporales</taxon>
        <taxon>Micromonosporaceae</taxon>
        <taxon>Actinorhabdospora</taxon>
    </lineage>
</organism>
<evidence type="ECO:0000256" key="7">
    <source>
        <dbReference type="SAM" id="Phobius"/>
    </source>
</evidence>
<evidence type="ECO:0000256" key="3">
    <source>
        <dbReference type="ARBA" id="ARBA00022692"/>
    </source>
</evidence>
<dbReference type="PANTHER" id="PTHR30509">
    <property type="entry name" value="P-HYDROXYBENZOIC ACID EFFLUX PUMP SUBUNIT-RELATED"/>
    <property type="match status" value="1"/>
</dbReference>
<feature type="transmembrane region" description="Helical" evidence="7">
    <location>
        <begin position="489"/>
        <end position="507"/>
    </location>
</feature>
<protein>
    <recommendedName>
        <fullName evidence="8">Integral membrane bound transporter domain-containing protein</fullName>
    </recommendedName>
</protein>
<feature type="transmembrane region" description="Helical" evidence="7">
    <location>
        <begin position="64"/>
        <end position="81"/>
    </location>
</feature>
<dbReference type="Pfam" id="PF13515">
    <property type="entry name" value="FUSC_2"/>
    <property type="match status" value="1"/>
</dbReference>
<dbReference type="InterPro" id="IPR049453">
    <property type="entry name" value="Memb_transporter_dom"/>
</dbReference>
<gene>
    <name evidence="9" type="ORF">Afil01_13330</name>
</gene>
<name>A0A9W6SKZ7_9ACTN</name>
<proteinExistence type="inferred from homology"/>
<sequence length="701" mass="75599">MRRTLVEFTPSRIDPLSAFRCALGIAIPLLGGMLLGQPALGGAAAMGAWSAGLTTFHRDARPRPMLAVLAGAVLGLGVFIGGHTEHWMWVSVLTAMAWCFLCSLLGSLNDLAASTSASLGVAIFLAHGLTVDNTPEQAAVAAVVGGVIQAVIVLLLPRHRHRSERLALAELYHWLGREARELAEDAHVAPSTGPLELAEKVLDTHRHTPEVFLTALTHARRLRAVISAVATGRERVVDADPTAARHLAAVLREAADALDVIGDAIARREEPAHDWHDRLDAAVKVVAEDNRGTYLPIPEWEANRLVGLVRAAAATAATPTVDDPESGRMDPSRWRLRPEVPPIREPLGEAWKTLRANLSWRSTALRQAARTGIAVGIASLGAYAWPGDHGYWLPLTTWLILKPDFAATLGRGIGRTIGTAVGALLAGVLSSLLPMEPFVVAPVVVSFAFIAYLLFQASYPAYSAAVAGFVVFNMELGGSAPLYAAGQRVAATLVGGLFALLYFMAWPKWETPQLGERLAELAGRYADYADYILSRHADPSRFKEGRMRSLLKDLRLSRAEVQSAITRAAAEPVTSPGPMSAEAKELAGDLGWAARPMIALEASLPAVDAPAVPPLDDFRRAVAGVYEELEHRLRGREQDDESLVALRTAYERLVADLADDVTPDTDRQPTYRRRALYRTECETLVTALESIGEQIGRPVPP</sequence>
<evidence type="ECO:0000256" key="1">
    <source>
        <dbReference type="ARBA" id="ARBA00004651"/>
    </source>
</evidence>
<evidence type="ECO:0000313" key="9">
    <source>
        <dbReference type="EMBL" id="GLZ76526.1"/>
    </source>
</evidence>
<keyword evidence="4 7" id="KW-1133">Transmembrane helix</keyword>
<dbReference type="AlphaFoldDB" id="A0A9W6SKZ7"/>
<feature type="transmembrane region" description="Helical" evidence="7">
    <location>
        <begin position="87"/>
        <end position="105"/>
    </location>
</feature>